<protein>
    <submittedName>
        <fullName evidence="3">Phage integrase family protein</fullName>
    </submittedName>
</protein>
<evidence type="ECO:0000313" key="3">
    <source>
        <dbReference type="EMBL" id="RZU35163.1"/>
    </source>
</evidence>
<dbReference type="Proteomes" id="UP000292958">
    <property type="component" value="Unassembled WGS sequence"/>
</dbReference>
<evidence type="ECO:0000313" key="4">
    <source>
        <dbReference type="Proteomes" id="UP000292958"/>
    </source>
</evidence>
<evidence type="ECO:0000259" key="2">
    <source>
        <dbReference type="PROSITE" id="PS51898"/>
    </source>
</evidence>
<dbReference type="GO" id="GO:0003677">
    <property type="term" value="F:DNA binding"/>
    <property type="evidence" value="ECO:0007669"/>
    <property type="project" value="InterPro"/>
</dbReference>
<dbReference type="InterPro" id="IPR011010">
    <property type="entry name" value="DNA_brk_join_enz"/>
</dbReference>
<sequence>MSRSSNRLPATAAWMARPRGLRVDNRQVSLNSRFSDHIWDFSNENRNPAAGGHDKRIFWSFKMPGGGLFTDAQFRSLLMASKQFIYAVRWHPVDGPALAPATLRNLFKPLKRFIVYLTSYSNPILRFKDVLPHHCEDYIQNLMSSDTSRAGRYRSIQLMQKLHQYRGVMTDGLTIDPLLGEAAAKVAGKDPRSFGSKTEIIPEEILGPLVRASLQYVEQYAPYLLEMSERVEAFGIHRGSAQVQHLGTRCLRQQTLETYQLAGTRLEKGVRSLRQLSTELSYLQTACFVLIAFATGMRLSELLSMREGCCQTETHPEQPSLVWLHSRVFKMQGVPDGREAKWLGGPVCAKAVQVLERLGSNVRRHARTPYLWLPIPSTYGRYRTSAPLLQPTILRRLRLYVTMLGLKNSRGQTYHIHPHMFRRTFARYVVRYDTTNLLALKEHFKHISLSMTDYYVGNDLELWMLMEEETDRVSIESFDKALRADQLAGPGGVRLRKKVDLAIAEGRLEKDFRGEAGGHLRKKMIKDLVEAGQRIYPCASSNYCWFHVESALCTDGDRPVLKHCNPGACSNSIITLEHKPYWTKVRNDCEVLMEDRPQGMPYQKAIRDIHAVSGAILRSLR</sequence>
<dbReference type="GO" id="GO:0006310">
    <property type="term" value="P:DNA recombination"/>
    <property type="evidence" value="ECO:0007669"/>
    <property type="project" value="UniProtKB-KW"/>
</dbReference>
<reference evidence="3 4" key="1">
    <citation type="submission" date="2019-02" db="EMBL/GenBank/DDBJ databases">
        <title>Genomic Encyclopedia of Archaeal and Bacterial Type Strains, Phase II (KMG-II): from individual species to whole genera.</title>
        <authorList>
            <person name="Goeker M."/>
        </authorList>
    </citation>
    <scope>NUCLEOTIDE SEQUENCE [LARGE SCALE GENOMIC DNA]</scope>
    <source>
        <strain evidence="3 4">DSM 18101</strain>
    </source>
</reference>
<dbReference type="OrthoDB" id="9801717at2"/>
<proteinExistence type="predicted"/>
<feature type="domain" description="Tyr recombinase" evidence="2">
    <location>
        <begin position="259"/>
        <end position="468"/>
    </location>
</feature>
<dbReference type="InterPro" id="IPR013762">
    <property type="entry name" value="Integrase-like_cat_sf"/>
</dbReference>
<dbReference type="Gene3D" id="1.10.443.10">
    <property type="entry name" value="Intergrase catalytic core"/>
    <property type="match status" value="1"/>
</dbReference>
<dbReference type="CDD" id="cd00397">
    <property type="entry name" value="DNA_BRE_C"/>
    <property type="match status" value="1"/>
</dbReference>
<gene>
    <name evidence="3" type="ORF">BDD14_5917</name>
</gene>
<dbReference type="SUPFAM" id="SSF56349">
    <property type="entry name" value="DNA breaking-rejoining enzymes"/>
    <property type="match status" value="1"/>
</dbReference>
<dbReference type="AlphaFoldDB" id="A0A4Q7YF11"/>
<dbReference type="Pfam" id="PF00589">
    <property type="entry name" value="Phage_integrase"/>
    <property type="match status" value="1"/>
</dbReference>
<dbReference type="InterPro" id="IPR002104">
    <property type="entry name" value="Integrase_catalytic"/>
</dbReference>
<dbReference type="GO" id="GO:0015074">
    <property type="term" value="P:DNA integration"/>
    <property type="evidence" value="ECO:0007669"/>
    <property type="project" value="InterPro"/>
</dbReference>
<evidence type="ECO:0000256" key="1">
    <source>
        <dbReference type="ARBA" id="ARBA00023172"/>
    </source>
</evidence>
<keyword evidence="1" id="KW-0233">DNA recombination</keyword>
<organism evidence="3 4">
    <name type="scientific">Edaphobacter modestus</name>
    <dbReference type="NCBI Taxonomy" id="388466"/>
    <lineage>
        <taxon>Bacteria</taxon>
        <taxon>Pseudomonadati</taxon>
        <taxon>Acidobacteriota</taxon>
        <taxon>Terriglobia</taxon>
        <taxon>Terriglobales</taxon>
        <taxon>Acidobacteriaceae</taxon>
        <taxon>Edaphobacter</taxon>
    </lineage>
</organism>
<dbReference type="PROSITE" id="PS51898">
    <property type="entry name" value="TYR_RECOMBINASE"/>
    <property type="match status" value="1"/>
</dbReference>
<name>A0A4Q7YF11_9BACT</name>
<keyword evidence="4" id="KW-1185">Reference proteome</keyword>
<accession>A0A4Q7YF11</accession>
<comment type="caution">
    <text evidence="3">The sequence shown here is derived from an EMBL/GenBank/DDBJ whole genome shotgun (WGS) entry which is preliminary data.</text>
</comment>
<dbReference type="EMBL" id="SHKW01000003">
    <property type="protein sequence ID" value="RZU35163.1"/>
    <property type="molecule type" value="Genomic_DNA"/>
</dbReference>